<reference evidence="3" key="1">
    <citation type="submission" date="2019-02" db="EMBL/GenBank/DDBJ databases">
        <authorList>
            <person name="Li S.-H."/>
        </authorList>
    </citation>
    <scope>NUCLEOTIDE SEQUENCE</scope>
    <source>
        <strain evidence="3">IMCC8485</strain>
    </source>
</reference>
<keyword evidence="4" id="KW-1185">Reference proteome</keyword>
<feature type="chain" id="PRO_5047530260" description="Ysc84 actin-binding domain-containing protein" evidence="1">
    <location>
        <begin position="24"/>
        <end position="190"/>
    </location>
</feature>
<feature type="signal peptide" evidence="1">
    <location>
        <begin position="1"/>
        <end position="23"/>
    </location>
</feature>
<dbReference type="InterPro" id="IPR007461">
    <property type="entry name" value="Ysc84_actin-binding"/>
</dbReference>
<keyword evidence="1" id="KW-0732">Signal</keyword>
<evidence type="ECO:0000313" key="4">
    <source>
        <dbReference type="Proteomes" id="UP001143307"/>
    </source>
</evidence>
<proteinExistence type="predicted"/>
<accession>A0ABT3SXS9</accession>
<organism evidence="3 4">
    <name type="scientific">Candidatus Seongchinamella marina</name>
    <dbReference type="NCBI Taxonomy" id="2518990"/>
    <lineage>
        <taxon>Bacteria</taxon>
        <taxon>Pseudomonadati</taxon>
        <taxon>Pseudomonadota</taxon>
        <taxon>Gammaproteobacteria</taxon>
        <taxon>Cellvibrionales</taxon>
        <taxon>Halieaceae</taxon>
        <taxon>Seongchinamella</taxon>
    </lineage>
</organism>
<feature type="domain" description="Ysc84 actin-binding" evidence="2">
    <location>
        <begin position="85"/>
        <end position="168"/>
    </location>
</feature>
<dbReference type="RefSeq" id="WP_279253459.1">
    <property type="nucleotide sequence ID" value="NZ_SHNP01000005.1"/>
</dbReference>
<dbReference type="Proteomes" id="UP001143307">
    <property type="component" value="Unassembled WGS sequence"/>
</dbReference>
<evidence type="ECO:0000256" key="1">
    <source>
        <dbReference type="SAM" id="SignalP"/>
    </source>
</evidence>
<sequence>MKTLMKTLLAPLLVLATFQTAQADSYTEAKGIFENAGESGTFFGKAYGYALFPTIGKGGMGVGGAHGSGRVYANGKHTGDTKMTQLTIGFQLGGQAYSQIIFFEDKRAFEEFTSGNFEFGAQATAVAITAAAGASANTGGGAQAGASGGKNDAGTVSGGYRKGMAIFTVAKGGLMYEATLGGQKYSYAAK</sequence>
<dbReference type="EMBL" id="SHNP01000005">
    <property type="protein sequence ID" value="MCX2974730.1"/>
    <property type="molecule type" value="Genomic_DNA"/>
</dbReference>
<name>A0ABT3SXS9_9GAMM</name>
<evidence type="ECO:0000259" key="2">
    <source>
        <dbReference type="Pfam" id="PF04366"/>
    </source>
</evidence>
<gene>
    <name evidence="3" type="ORF">EYC87_14140</name>
</gene>
<evidence type="ECO:0000313" key="3">
    <source>
        <dbReference type="EMBL" id="MCX2974730.1"/>
    </source>
</evidence>
<protein>
    <recommendedName>
        <fullName evidence="2">Ysc84 actin-binding domain-containing protein</fullName>
    </recommendedName>
</protein>
<comment type="caution">
    <text evidence="3">The sequence shown here is derived from an EMBL/GenBank/DDBJ whole genome shotgun (WGS) entry which is preliminary data.</text>
</comment>
<dbReference type="Pfam" id="PF04366">
    <property type="entry name" value="Ysc84"/>
    <property type="match status" value="1"/>
</dbReference>